<organism evidence="6 7">
    <name type="scientific">Clostridium simiarum</name>
    <dbReference type="NCBI Taxonomy" id="2841506"/>
    <lineage>
        <taxon>Bacteria</taxon>
        <taxon>Bacillati</taxon>
        <taxon>Bacillota</taxon>
        <taxon>Clostridia</taxon>
        <taxon>Eubacteriales</taxon>
        <taxon>Clostridiaceae</taxon>
        <taxon>Clostridium</taxon>
    </lineage>
</organism>
<dbReference type="PANTHER" id="PTHR10030:SF37">
    <property type="entry name" value="ALPHA-L-FUCOSIDASE-RELATED"/>
    <property type="match status" value="1"/>
</dbReference>
<dbReference type="InterPro" id="IPR057739">
    <property type="entry name" value="Glyco_hydro_29_N"/>
</dbReference>
<dbReference type="EMBL" id="JAHLQL010000006">
    <property type="protein sequence ID" value="MBU5592964.1"/>
    <property type="molecule type" value="Genomic_DNA"/>
</dbReference>
<dbReference type="PIRSF" id="PIRSF001092">
    <property type="entry name" value="Alpha-L-fucosidase"/>
    <property type="match status" value="1"/>
</dbReference>
<dbReference type="Pfam" id="PF01120">
    <property type="entry name" value="Alpha_L_fucos"/>
    <property type="match status" value="1"/>
</dbReference>
<dbReference type="InterPro" id="IPR031919">
    <property type="entry name" value="Fucosidase_C"/>
</dbReference>
<reference evidence="6 7" key="1">
    <citation type="submission" date="2021-06" db="EMBL/GenBank/DDBJ databases">
        <authorList>
            <person name="Sun Q."/>
            <person name="Li D."/>
        </authorList>
    </citation>
    <scope>NUCLEOTIDE SEQUENCE [LARGE SCALE GENOMIC DNA]</scope>
    <source>
        <strain evidence="6 7">MSJ-4</strain>
    </source>
</reference>
<comment type="caution">
    <text evidence="6">The sequence shown here is derived from an EMBL/GenBank/DDBJ whole genome shotgun (WGS) entry which is preliminary data.</text>
</comment>
<evidence type="ECO:0000256" key="3">
    <source>
        <dbReference type="ARBA" id="ARBA00023295"/>
    </source>
</evidence>
<keyword evidence="1" id="KW-0732">Signal</keyword>
<evidence type="ECO:0000259" key="5">
    <source>
        <dbReference type="Pfam" id="PF16757"/>
    </source>
</evidence>
<evidence type="ECO:0000313" key="7">
    <source>
        <dbReference type="Proteomes" id="UP000736583"/>
    </source>
</evidence>
<dbReference type="PANTHER" id="PTHR10030">
    <property type="entry name" value="ALPHA-L-FUCOSIDASE"/>
    <property type="match status" value="1"/>
</dbReference>
<sequence length="456" mass="53584">MEEKKYLPNWESLDGREMPQWFNNAKFGIFVHWGVYSVPAWRKLNDERFGSYAEWYYASVYSDYKNNNDDFHERIYGKHFEYREFAKNFNAELFDPELWADMFYNAGAKYVVLTSKHHEGYCLWPTSNKHKVNWRVTDVGPNRDILGDLSQAVRNKGMEMGVYYSIIDWETNKSHRPDSGYFVPEKDRKKYGIEESKYVDEILIPQLKELVNIYKPSLIFTDGGEWDLTEEESKVKEFMAWLYNNASNKDEVVMNDRFCVGMPGNHGDYYSTEYRDIDGFENIHPWEESRGIGKSYGFNRAENLESYNTSEELIHELVDIVSRGGNLLLNVGPTADGRIPVIQQQRLHDIGQWLKVNGESIYSTRPSKVLKSEETNIYFTKNEDNKCIYCILSKWYDENVTIYSNEKVSVKSIKLLSYEGDISFDQNENKIIIKTPIITPNTYNNKYAHVYKIELD</sequence>
<name>A0ABS6F384_9CLOT</name>
<feature type="domain" description="Glycoside hydrolase family 29 N-terminal" evidence="4">
    <location>
        <begin position="3"/>
        <end position="359"/>
    </location>
</feature>
<dbReference type="RefSeq" id="WP_216457660.1">
    <property type="nucleotide sequence ID" value="NZ_JAHLQL010000006.1"/>
</dbReference>
<evidence type="ECO:0000256" key="2">
    <source>
        <dbReference type="ARBA" id="ARBA00022801"/>
    </source>
</evidence>
<keyword evidence="7" id="KW-1185">Reference proteome</keyword>
<gene>
    <name evidence="6" type="ORF">KQI89_14530</name>
</gene>
<dbReference type="Pfam" id="PF16757">
    <property type="entry name" value="Fucosidase_C"/>
    <property type="match status" value="1"/>
</dbReference>
<dbReference type="Proteomes" id="UP000736583">
    <property type="component" value="Unassembled WGS sequence"/>
</dbReference>
<protein>
    <submittedName>
        <fullName evidence="6">Alpha-L-fucosidase</fullName>
    </submittedName>
</protein>
<dbReference type="SMART" id="SM00812">
    <property type="entry name" value="Alpha_L_fucos"/>
    <property type="match status" value="1"/>
</dbReference>
<evidence type="ECO:0000313" key="6">
    <source>
        <dbReference type="EMBL" id="MBU5592964.1"/>
    </source>
</evidence>
<evidence type="ECO:0000256" key="1">
    <source>
        <dbReference type="ARBA" id="ARBA00022729"/>
    </source>
</evidence>
<dbReference type="InterPro" id="IPR000933">
    <property type="entry name" value="Glyco_hydro_29"/>
</dbReference>
<proteinExistence type="predicted"/>
<accession>A0ABS6F384</accession>
<dbReference type="InterPro" id="IPR016286">
    <property type="entry name" value="FUC_metazoa-typ"/>
</dbReference>
<keyword evidence="2" id="KW-0378">Hydrolase</keyword>
<keyword evidence="3" id="KW-0326">Glycosidase</keyword>
<feature type="domain" description="Alpha-L-fucosidase C-terminal" evidence="5">
    <location>
        <begin position="374"/>
        <end position="454"/>
    </location>
</feature>
<evidence type="ECO:0000259" key="4">
    <source>
        <dbReference type="Pfam" id="PF01120"/>
    </source>
</evidence>